<name>A0ABU9CK44_9BURK</name>
<dbReference type="EMBL" id="JBBUTH010000009">
    <property type="protein sequence ID" value="MEK8052211.1"/>
    <property type="molecule type" value="Genomic_DNA"/>
</dbReference>
<evidence type="ECO:0000313" key="2">
    <source>
        <dbReference type="EMBL" id="MEK8052211.1"/>
    </source>
</evidence>
<proteinExistence type="predicted"/>
<protein>
    <submittedName>
        <fullName evidence="2">Uncharacterized protein</fullName>
    </submittedName>
</protein>
<organism evidence="2 3">
    <name type="scientific">Pseudaquabacterium inlustre</name>
    <dbReference type="NCBI Taxonomy" id="2984192"/>
    <lineage>
        <taxon>Bacteria</taxon>
        <taxon>Pseudomonadati</taxon>
        <taxon>Pseudomonadota</taxon>
        <taxon>Betaproteobacteria</taxon>
        <taxon>Burkholderiales</taxon>
        <taxon>Sphaerotilaceae</taxon>
        <taxon>Pseudaquabacterium</taxon>
    </lineage>
</organism>
<comment type="caution">
    <text evidence="2">The sequence shown here is derived from an EMBL/GenBank/DDBJ whole genome shotgun (WGS) entry which is preliminary data.</text>
</comment>
<dbReference type="Proteomes" id="UP001365405">
    <property type="component" value="Unassembled WGS sequence"/>
</dbReference>
<feature type="region of interest" description="Disordered" evidence="1">
    <location>
        <begin position="217"/>
        <end position="252"/>
    </location>
</feature>
<reference evidence="2 3" key="1">
    <citation type="submission" date="2024-04" db="EMBL/GenBank/DDBJ databases">
        <title>Novel species of the genus Ideonella isolated from streams.</title>
        <authorList>
            <person name="Lu H."/>
        </authorList>
    </citation>
    <scope>NUCLEOTIDE SEQUENCE [LARGE SCALE GENOMIC DNA]</scope>
    <source>
        <strain evidence="2 3">DXS22W</strain>
    </source>
</reference>
<sequence>MLKSLRRLLSLGGQSPAAGVFEAWASERGHAFRRVRDAEGCVVEGRLGAQPWRIEWGAPQRQYITGHELRLMAEFNLPKDLQVLVLNRHLMEAMEKAVYEQYVDDVQTRIDTETPPEMRWLVLYHKLPAADMGRLRERYGTVSSMLPWAQQWLASPLNDALAALLDQVPEEHPVVLTIGRGRLTLRTALNEPDVPQLAQWVSVFEHALREARRLGEEWRDASGAGQTTQPSLWEHIGPTDPDETTQRMPPRG</sequence>
<dbReference type="RefSeq" id="WP_341411928.1">
    <property type="nucleotide sequence ID" value="NZ_JBBUTH010000009.1"/>
</dbReference>
<gene>
    <name evidence="2" type="ORF">AACH10_18310</name>
</gene>
<evidence type="ECO:0000256" key="1">
    <source>
        <dbReference type="SAM" id="MobiDB-lite"/>
    </source>
</evidence>
<keyword evidence="3" id="KW-1185">Reference proteome</keyword>
<evidence type="ECO:0000313" key="3">
    <source>
        <dbReference type="Proteomes" id="UP001365405"/>
    </source>
</evidence>
<accession>A0ABU9CK44</accession>